<dbReference type="GO" id="GO:0016579">
    <property type="term" value="P:protein deubiquitination"/>
    <property type="evidence" value="ECO:0007669"/>
    <property type="project" value="InterPro"/>
</dbReference>
<name>A0A183APT5_9TREM</name>
<dbReference type="Pfam" id="PF00443">
    <property type="entry name" value="UCH"/>
    <property type="match status" value="1"/>
</dbReference>
<proteinExistence type="predicted"/>
<reference evidence="4" key="1">
    <citation type="submission" date="2016-06" db="UniProtKB">
        <authorList>
            <consortium name="WormBaseParasite"/>
        </authorList>
    </citation>
    <scope>IDENTIFICATION</scope>
</reference>
<dbReference type="InterPro" id="IPR001394">
    <property type="entry name" value="Peptidase_C19_UCH"/>
</dbReference>
<dbReference type="Proteomes" id="UP000272942">
    <property type="component" value="Unassembled WGS sequence"/>
</dbReference>
<dbReference type="SUPFAM" id="SSF54001">
    <property type="entry name" value="Cysteine proteinases"/>
    <property type="match status" value="1"/>
</dbReference>
<dbReference type="InterPro" id="IPR050164">
    <property type="entry name" value="Peptidase_C19"/>
</dbReference>
<evidence type="ECO:0000259" key="1">
    <source>
        <dbReference type="PROSITE" id="PS50235"/>
    </source>
</evidence>
<dbReference type="PROSITE" id="PS50235">
    <property type="entry name" value="USP_3"/>
    <property type="match status" value="1"/>
</dbReference>
<dbReference type="InterPro" id="IPR038765">
    <property type="entry name" value="Papain-like_cys_pep_sf"/>
</dbReference>
<evidence type="ECO:0000313" key="4">
    <source>
        <dbReference type="WBParaSite" id="ECPE_0000899801-mRNA-1"/>
    </source>
</evidence>
<dbReference type="GO" id="GO:0005634">
    <property type="term" value="C:nucleus"/>
    <property type="evidence" value="ECO:0007669"/>
    <property type="project" value="TreeGrafter"/>
</dbReference>
<reference evidence="2 3" key="2">
    <citation type="submission" date="2018-11" db="EMBL/GenBank/DDBJ databases">
        <authorList>
            <consortium name="Pathogen Informatics"/>
        </authorList>
    </citation>
    <scope>NUCLEOTIDE SEQUENCE [LARGE SCALE GENOMIC DNA]</scope>
    <source>
        <strain evidence="2 3">Egypt</strain>
    </source>
</reference>
<keyword evidence="3" id="KW-1185">Reference proteome</keyword>
<accession>A0A183APT5</accession>
<feature type="domain" description="USP" evidence="1">
    <location>
        <begin position="1"/>
        <end position="259"/>
    </location>
</feature>
<dbReference type="InterPro" id="IPR028889">
    <property type="entry name" value="USP"/>
</dbReference>
<evidence type="ECO:0000313" key="3">
    <source>
        <dbReference type="Proteomes" id="UP000272942"/>
    </source>
</evidence>
<dbReference type="Gene3D" id="3.90.70.10">
    <property type="entry name" value="Cysteine proteinases"/>
    <property type="match status" value="1"/>
</dbReference>
<dbReference type="GO" id="GO:0005829">
    <property type="term" value="C:cytosol"/>
    <property type="evidence" value="ECO:0007669"/>
    <property type="project" value="TreeGrafter"/>
</dbReference>
<evidence type="ECO:0000313" key="2">
    <source>
        <dbReference type="EMBL" id="VDP84506.1"/>
    </source>
</evidence>
<dbReference type="PANTHER" id="PTHR24006">
    <property type="entry name" value="UBIQUITIN CARBOXYL-TERMINAL HYDROLASE"/>
    <property type="match status" value="1"/>
</dbReference>
<sequence length="259" mass="29881">MNSLLQSLYMIPEFRDEIFKRNFEEYNYHSEDWKKPQTGIELQKLFVKLSVSSGRTVAAYELFDTLGPKSSVLGIPRDVFLERTFLFAQLQNPKPWPELDDLFTGKVKNRTRFETCNHMVEREEPFDIIHLPLRPTEEGPAMDTLEDCLLSLASPTLMKGEEALNCTECGTRRSARFQSIYSKLPHLLSLQLMRHRLDPGTGIAKKMHDRVTFPLTKLNLDTVFQNLDGYEKPLPKYELLSVVSHTGSLQFGHVIVYAR</sequence>
<dbReference type="AlphaFoldDB" id="A0A183APT5"/>
<gene>
    <name evidence="2" type="ORF">ECPE_LOCUS8970</name>
</gene>
<organism evidence="4">
    <name type="scientific">Echinostoma caproni</name>
    <dbReference type="NCBI Taxonomy" id="27848"/>
    <lineage>
        <taxon>Eukaryota</taxon>
        <taxon>Metazoa</taxon>
        <taxon>Spiralia</taxon>
        <taxon>Lophotrochozoa</taxon>
        <taxon>Platyhelminthes</taxon>
        <taxon>Trematoda</taxon>
        <taxon>Digenea</taxon>
        <taxon>Plagiorchiida</taxon>
        <taxon>Echinostomata</taxon>
        <taxon>Echinostomatoidea</taxon>
        <taxon>Echinostomatidae</taxon>
        <taxon>Echinostoma</taxon>
    </lineage>
</organism>
<dbReference type="EMBL" id="UZAN01046716">
    <property type="protein sequence ID" value="VDP84506.1"/>
    <property type="molecule type" value="Genomic_DNA"/>
</dbReference>
<protein>
    <submittedName>
        <fullName evidence="4">USP domain-containing protein</fullName>
    </submittedName>
</protein>
<dbReference type="OrthoDB" id="289038at2759"/>
<dbReference type="WBParaSite" id="ECPE_0000899801-mRNA-1">
    <property type="protein sequence ID" value="ECPE_0000899801-mRNA-1"/>
    <property type="gene ID" value="ECPE_0000899801"/>
</dbReference>
<dbReference type="GO" id="GO:0004843">
    <property type="term" value="F:cysteine-type deubiquitinase activity"/>
    <property type="evidence" value="ECO:0007669"/>
    <property type="project" value="InterPro"/>
</dbReference>